<organism evidence="1 2">
    <name type="scientific">Lasiosphaeris hirsuta</name>
    <dbReference type="NCBI Taxonomy" id="260670"/>
    <lineage>
        <taxon>Eukaryota</taxon>
        <taxon>Fungi</taxon>
        <taxon>Dikarya</taxon>
        <taxon>Ascomycota</taxon>
        <taxon>Pezizomycotina</taxon>
        <taxon>Sordariomycetes</taxon>
        <taxon>Sordariomycetidae</taxon>
        <taxon>Sordariales</taxon>
        <taxon>Lasiosphaeriaceae</taxon>
        <taxon>Lasiosphaeris</taxon>
    </lineage>
</organism>
<dbReference type="EMBL" id="JAUKUA010000007">
    <property type="protein sequence ID" value="KAK0705450.1"/>
    <property type="molecule type" value="Genomic_DNA"/>
</dbReference>
<sequence length="100" mass="10774">MGGSCFYNDTLAAGSAPAILRSTSVPSMPFPGSFSTLVPDLSGQGHPRRHPPFGVGWLPSGRMMNWPCPHGWARLRTPERDQPILLLASAQIGFSIVDSR</sequence>
<comment type="caution">
    <text evidence="1">The sequence shown here is derived from an EMBL/GenBank/DDBJ whole genome shotgun (WGS) entry which is preliminary data.</text>
</comment>
<dbReference type="AlphaFoldDB" id="A0AA39ZXI9"/>
<gene>
    <name evidence="1" type="ORF">B0H67DRAFT_594097</name>
</gene>
<proteinExistence type="predicted"/>
<keyword evidence="2" id="KW-1185">Reference proteome</keyword>
<evidence type="ECO:0000313" key="2">
    <source>
        <dbReference type="Proteomes" id="UP001172102"/>
    </source>
</evidence>
<evidence type="ECO:0000313" key="1">
    <source>
        <dbReference type="EMBL" id="KAK0705450.1"/>
    </source>
</evidence>
<name>A0AA39ZXI9_9PEZI</name>
<dbReference type="Proteomes" id="UP001172102">
    <property type="component" value="Unassembled WGS sequence"/>
</dbReference>
<reference evidence="1" key="1">
    <citation type="submission" date="2023-06" db="EMBL/GenBank/DDBJ databases">
        <title>Genome-scale phylogeny and comparative genomics of the fungal order Sordariales.</title>
        <authorList>
            <consortium name="Lawrence Berkeley National Laboratory"/>
            <person name="Hensen N."/>
            <person name="Bonometti L."/>
            <person name="Westerberg I."/>
            <person name="Brannstrom I.O."/>
            <person name="Guillou S."/>
            <person name="Cros-Aarteil S."/>
            <person name="Calhoun S."/>
            <person name="Haridas S."/>
            <person name="Kuo A."/>
            <person name="Mondo S."/>
            <person name="Pangilinan J."/>
            <person name="Riley R."/>
            <person name="Labutti K."/>
            <person name="Andreopoulos B."/>
            <person name="Lipzen A."/>
            <person name="Chen C."/>
            <person name="Yanf M."/>
            <person name="Daum C."/>
            <person name="Ng V."/>
            <person name="Clum A."/>
            <person name="Steindorff A."/>
            <person name="Ohm R."/>
            <person name="Martin F."/>
            <person name="Silar P."/>
            <person name="Natvig D."/>
            <person name="Lalanne C."/>
            <person name="Gautier V."/>
            <person name="Ament-Velasquez S.L."/>
            <person name="Kruys A."/>
            <person name="Hutchinson M.I."/>
            <person name="Powell A.J."/>
            <person name="Barry K."/>
            <person name="Miller A.N."/>
            <person name="Grigoriev I.V."/>
            <person name="Debuchy R."/>
            <person name="Gladieux P."/>
            <person name="Thoren M.H."/>
            <person name="Johannesson H."/>
        </authorList>
    </citation>
    <scope>NUCLEOTIDE SEQUENCE</scope>
    <source>
        <strain evidence="1">SMH4607-1</strain>
    </source>
</reference>
<accession>A0AA39ZXI9</accession>
<protein>
    <submittedName>
        <fullName evidence="1">Uncharacterized protein</fullName>
    </submittedName>
</protein>